<dbReference type="InterPro" id="IPR007138">
    <property type="entry name" value="ABM_dom"/>
</dbReference>
<dbReference type="Proteomes" id="UP000184550">
    <property type="component" value="Unassembled WGS sequence"/>
</dbReference>
<protein>
    <recommendedName>
        <fullName evidence="1">ABM domain-containing protein</fullName>
    </recommendedName>
</protein>
<dbReference type="InterPro" id="IPR022512">
    <property type="entry name" value="CHP03792"/>
</dbReference>
<dbReference type="RefSeq" id="WP_083625601.1">
    <property type="nucleotide sequence ID" value="NZ_LR734879.1"/>
</dbReference>
<dbReference type="OrthoDB" id="531457at2"/>
<dbReference type="EMBL" id="CZCU02000155">
    <property type="protein sequence ID" value="VXD23589.1"/>
    <property type="molecule type" value="Genomic_DNA"/>
</dbReference>
<proteinExistence type="predicted"/>
<dbReference type="InterPro" id="IPR011008">
    <property type="entry name" value="Dimeric_a/b-barrel"/>
</dbReference>
<dbReference type="Gene3D" id="3.30.70.100">
    <property type="match status" value="1"/>
</dbReference>
<keyword evidence="3" id="KW-1185">Reference proteome</keyword>
<comment type="caution">
    <text evidence="2">The sequence shown here is derived from an EMBL/GenBank/DDBJ whole genome shotgun (WGS) entry which is preliminary data.</text>
</comment>
<dbReference type="NCBIfam" id="TIGR03792">
    <property type="entry name" value="TIGR03792 family protein"/>
    <property type="match status" value="1"/>
</dbReference>
<dbReference type="AlphaFoldDB" id="A0A7Z9C1H9"/>
<evidence type="ECO:0000313" key="2">
    <source>
        <dbReference type="EMBL" id="VXD23589.1"/>
    </source>
</evidence>
<evidence type="ECO:0000259" key="1">
    <source>
        <dbReference type="Pfam" id="PF03992"/>
    </source>
</evidence>
<dbReference type="SUPFAM" id="SSF54909">
    <property type="entry name" value="Dimeric alpha+beta barrel"/>
    <property type="match status" value="1"/>
</dbReference>
<dbReference type="Pfam" id="PF03992">
    <property type="entry name" value="ABM"/>
    <property type="match status" value="1"/>
</dbReference>
<sequence>MIIEWLKFQVPPEQWETFIQRDEEVWTAGLQQFSGFLGKEVWVDPEKHEIVMVVRWESQEKWDAIPVSKIQQLDEEMGVLKMPILESRSYQIRKFMH</sequence>
<reference evidence="2" key="1">
    <citation type="submission" date="2019-10" db="EMBL/GenBank/DDBJ databases">
        <authorList>
            <consortium name="Genoscope - CEA"/>
            <person name="William W."/>
        </authorList>
    </citation>
    <scope>NUCLEOTIDE SEQUENCE [LARGE SCALE GENOMIC DNA]</scope>
    <source>
        <strain evidence="2">BBR_PRJEB10992</strain>
    </source>
</reference>
<name>A0A7Z9C1H9_9CYAN</name>
<evidence type="ECO:0000313" key="3">
    <source>
        <dbReference type="Proteomes" id="UP000184550"/>
    </source>
</evidence>
<feature type="domain" description="ABM" evidence="1">
    <location>
        <begin position="1"/>
        <end position="64"/>
    </location>
</feature>
<accession>A0A7Z9C1H9</accession>
<gene>
    <name evidence="2" type="ORF">PL8927_780183</name>
</gene>
<organism evidence="2 3">
    <name type="scientific">Planktothrix serta PCC 8927</name>
    <dbReference type="NCBI Taxonomy" id="671068"/>
    <lineage>
        <taxon>Bacteria</taxon>
        <taxon>Bacillati</taxon>
        <taxon>Cyanobacteriota</taxon>
        <taxon>Cyanophyceae</taxon>
        <taxon>Oscillatoriophycideae</taxon>
        <taxon>Oscillatoriales</taxon>
        <taxon>Microcoleaceae</taxon>
        <taxon>Planktothrix</taxon>
    </lineage>
</organism>